<dbReference type="InterPro" id="IPR027417">
    <property type="entry name" value="P-loop_NTPase"/>
</dbReference>
<accession>A0ABP0FUY3</accession>
<dbReference type="Gene3D" id="1.10.400.10">
    <property type="entry name" value="GI Alpha 1, domain 2-like"/>
    <property type="match status" value="1"/>
</dbReference>
<keyword evidence="1" id="KW-0479">Metal-binding</keyword>
<dbReference type="SMART" id="SM00275">
    <property type="entry name" value="G_alpha"/>
    <property type="match status" value="1"/>
</dbReference>
<keyword evidence="2" id="KW-0547">Nucleotide-binding</keyword>
<keyword evidence="5" id="KW-0807">Transducer</keyword>
<gene>
    <name evidence="7" type="ORF">CVLEPA_LOCUS14512</name>
</gene>
<dbReference type="PANTHER" id="PTHR10218:SF302">
    <property type="entry name" value="GUANINE NUCLEOTIDE-BINDING PROTEIN ALPHA-5 SUBUNIT"/>
    <property type="match status" value="1"/>
</dbReference>
<evidence type="ECO:0000313" key="7">
    <source>
        <dbReference type="EMBL" id="CAK8683438.1"/>
    </source>
</evidence>
<dbReference type="Gene3D" id="3.40.50.300">
    <property type="entry name" value="P-loop containing nucleotide triphosphate hydrolases"/>
    <property type="match status" value="1"/>
</dbReference>
<protein>
    <recommendedName>
        <fullName evidence="9">Guanine nucleotide-binding protein G(I) subunit alpha</fullName>
    </recommendedName>
</protein>
<keyword evidence="6" id="KW-0449">Lipoprotein</keyword>
<dbReference type="InterPro" id="IPR001408">
    <property type="entry name" value="Gprotein_alpha_I"/>
</dbReference>
<dbReference type="Proteomes" id="UP001642483">
    <property type="component" value="Unassembled WGS sequence"/>
</dbReference>
<dbReference type="InterPro" id="IPR011025">
    <property type="entry name" value="GproteinA_insert"/>
</dbReference>
<dbReference type="PROSITE" id="PS51882">
    <property type="entry name" value="G_ALPHA"/>
    <property type="match status" value="1"/>
</dbReference>
<dbReference type="PANTHER" id="PTHR10218">
    <property type="entry name" value="GTP-BINDING PROTEIN ALPHA SUBUNIT"/>
    <property type="match status" value="1"/>
</dbReference>
<organism evidence="7 8">
    <name type="scientific">Clavelina lepadiformis</name>
    <name type="common">Light-bulb sea squirt</name>
    <name type="synonym">Ascidia lepadiformis</name>
    <dbReference type="NCBI Taxonomy" id="159417"/>
    <lineage>
        <taxon>Eukaryota</taxon>
        <taxon>Metazoa</taxon>
        <taxon>Chordata</taxon>
        <taxon>Tunicata</taxon>
        <taxon>Ascidiacea</taxon>
        <taxon>Aplousobranchia</taxon>
        <taxon>Clavelinidae</taxon>
        <taxon>Clavelina</taxon>
    </lineage>
</organism>
<dbReference type="CDD" id="cd00066">
    <property type="entry name" value="G-alpha"/>
    <property type="match status" value="1"/>
</dbReference>
<keyword evidence="3" id="KW-0460">Magnesium</keyword>
<comment type="caution">
    <text evidence="7">The sequence shown here is derived from an EMBL/GenBank/DDBJ whole genome shotgun (WGS) entry which is preliminary data.</text>
</comment>
<evidence type="ECO:0000256" key="4">
    <source>
        <dbReference type="ARBA" id="ARBA00023134"/>
    </source>
</evidence>
<proteinExistence type="predicted"/>
<dbReference type="EMBL" id="CAWYQH010000097">
    <property type="protein sequence ID" value="CAK8683438.1"/>
    <property type="molecule type" value="Genomic_DNA"/>
</dbReference>
<dbReference type="SUPFAM" id="SSF52540">
    <property type="entry name" value="P-loop containing nucleoside triphosphate hydrolases"/>
    <property type="match status" value="1"/>
</dbReference>
<evidence type="ECO:0000256" key="6">
    <source>
        <dbReference type="ARBA" id="ARBA00023288"/>
    </source>
</evidence>
<dbReference type="Pfam" id="PF00503">
    <property type="entry name" value="G-alpha"/>
    <property type="match status" value="1"/>
</dbReference>
<keyword evidence="4" id="KW-0342">GTP-binding</keyword>
<evidence type="ECO:0000256" key="1">
    <source>
        <dbReference type="ARBA" id="ARBA00022723"/>
    </source>
</evidence>
<keyword evidence="8" id="KW-1185">Reference proteome</keyword>
<name>A0ABP0FUY3_CLALP</name>
<sequence>MGCASSTVGDGVARSKEIDRFIREDAKQTRKEIKLLLLGAGESGKSTIAKQMKILYKDGYSEKEKNGYRPVVYTNVIQSIVAILKAMPKLQIEFEDATRLSDAKLVLQTGQMVCDFELAGNIGDAVGRLWADEGVKECFSHAQKYQLNDSAEYYLNKLDRLCEVNYVPTEQDILRTRVKTTGVTETRFHCKDLDFRLIDVGGQRSERKKWIHCFEEVTAIIFCVAMSGYDLLLAEDEETNRMHESMRLFESICNNTWFKSTSMILFLNKTDLFRNKIKLVPLTICFPDYKGENNYDQAATFVQLQFENLNRHPEKMIYTHFTCATDTTNVQFVFDAVSDVILTKVLDDLGLMTD</sequence>
<dbReference type="SUPFAM" id="SSF47895">
    <property type="entry name" value="Transducin (alpha subunit), insertion domain"/>
    <property type="match status" value="1"/>
</dbReference>
<evidence type="ECO:0000256" key="2">
    <source>
        <dbReference type="ARBA" id="ARBA00022741"/>
    </source>
</evidence>
<reference evidence="7 8" key="1">
    <citation type="submission" date="2024-02" db="EMBL/GenBank/DDBJ databases">
        <authorList>
            <person name="Daric V."/>
            <person name="Darras S."/>
        </authorList>
    </citation>
    <scope>NUCLEOTIDE SEQUENCE [LARGE SCALE GENOMIC DNA]</scope>
</reference>
<dbReference type="InterPro" id="IPR001019">
    <property type="entry name" value="Gprotein_alpha_su"/>
</dbReference>
<evidence type="ECO:0000256" key="3">
    <source>
        <dbReference type="ARBA" id="ARBA00022842"/>
    </source>
</evidence>
<evidence type="ECO:0008006" key="9">
    <source>
        <dbReference type="Google" id="ProtNLM"/>
    </source>
</evidence>
<evidence type="ECO:0000256" key="5">
    <source>
        <dbReference type="ARBA" id="ARBA00023224"/>
    </source>
</evidence>
<evidence type="ECO:0000313" key="8">
    <source>
        <dbReference type="Proteomes" id="UP001642483"/>
    </source>
</evidence>
<dbReference type="PRINTS" id="PR00318">
    <property type="entry name" value="GPROTEINA"/>
</dbReference>
<dbReference type="PRINTS" id="PR00441">
    <property type="entry name" value="GPROTEINAI"/>
</dbReference>